<gene>
    <name evidence="2" type="ORF">ABVT11_19475</name>
</gene>
<protein>
    <submittedName>
        <fullName evidence="2">Type II secretion system protein</fullName>
    </submittedName>
</protein>
<evidence type="ECO:0000313" key="3">
    <source>
        <dbReference type="Proteomes" id="UP001548590"/>
    </source>
</evidence>
<comment type="caution">
    <text evidence="2">The sequence shown here is derived from an EMBL/GenBank/DDBJ whole genome shotgun (WGS) entry which is preliminary data.</text>
</comment>
<evidence type="ECO:0000256" key="1">
    <source>
        <dbReference type="SAM" id="Phobius"/>
    </source>
</evidence>
<reference evidence="2 3" key="1">
    <citation type="submission" date="2024-07" db="EMBL/GenBank/DDBJ databases">
        <title>Uliginosibacterium paludis KCTC:42655.</title>
        <authorList>
            <person name="Kim M.K."/>
        </authorList>
    </citation>
    <scope>NUCLEOTIDE SEQUENCE [LARGE SCALE GENOMIC DNA]</scope>
    <source>
        <strain evidence="2 3">KCTC 42655</strain>
    </source>
</reference>
<keyword evidence="1" id="KW-0472">Membrane</keyword>
<sequence length="161" mass="16570">MQPDASFEALSARAAQRQAGFTLPELVATMVVVGILAAVAVPRFMDRTGFDVFGYSESVREALRFAQKSAIAKRRTVCVSLSGGSLSLKVSTSFGGSCTPALLDPSSGQAYTLTARSGVSVANAAFSFDALGRPSAQQSIAISGGGVSQSVVVEAETGYVH</sequence>
<dbReference type="NCBIfam" id="TIGR02532">
    <property type="entry name" value="IV_pilin_GFxxxE"/>
    <property type="match status" value="1"/>
</dbReference>
<organism evidence="2 3">
    <name type="scientific">Uliginosibacterium paludis</name>
    <dbReference type="NCBI Taxonomy" id="1615952"/>
    <lineage>
        <taxon>Bacteria</taxon>
        <taxon>Pseudomonadati</taxon>
        <taxon>Pseudomonadota</taxon>
        <taxon>Betaproteobacteria</taxon>
        <taxon>Rhodocyclales</taxon>
        <taxon>Zoogloeaceae</taxon>
        <taxon>Uliginosibacterium</taxon>
    </lineage>
</organism>
<dbReference type="InterPro" id="IPR012902">
    <property type="entry name" value="N_methyl_site"/>
</dbReference>
<keyword evidence="1" id="KW-0812">Transmembrane</keyword>
<keyword evidence="1" id="KW-1133">Transmembrane helix</keyword>
<keyword evidence="3" id="KW-1185">Reference proteome</keyword>
<dbReference type="Pfam" id="PF07963">
    <property type="entry name" value="N_methyl"/>
    <property type="match status" value="1"/>
</dbReference>
<evidence type="ECO:0000313" key="2">
    <source>
        <dbReference type="EMBL" id="MET1492030.1"/>
    </source>
</evidence>
<dbReference type="Gene3D" id="3.30.700.10">
    <property type="entry name" value="Glycoprotein, Type 4 Pilin"/>
    <property type="match status" value="1"/>
</dbReference>
<name>A0ABV2CVT4_9RHOO</name>
<dbReference type="InterPro" id="IPR045584">
    <property type="entry name" value="Pilin-like"/>
</dbReference>
<dbReference type="PROSITE" id="PS00409">
    <property type="entry name" value="PROKAR_NTER_METHYL"/>
    <property type="match status" value="1"/>
</dbReference>
<dbReference type="SUPFAM" id="SSF54523">
    <property type="entry name" value="Pili subunits"/>
    <property type="match status" value="1"/>
</dbReference>
<dbReference type="Proteomes" id="UP001548590">
    <property type="component" value="Unassembled WGS sequence"/>
</dbReference>
<proteinExistence type="predicted"/>
<dbReference type="EMBL" id="JBEWLZ010000019">
    <property type="protein sequence ID" value="MET1492030.1"/>
    <property type="molecule type" value="Genomic_DNA"/>
</dbReference>
<accession>A0ABV2CVT4</accession>
<feature type="transmembrane region" description="Helical" evidence="1">
    <location>
        <begin position="26"/>
        <end position="45"/>
    </location>
</feature>